<organism evidence="1 2">
    <name type="scientific">Cochliobolus carbonum (strain 26-R-13)</name>
    <name type="common">Maize leaf spot fungus</name>
    <name type="synonym">Bipolaris zeicola</name>
    <dbReference type="NCBI Taxonomy" id="930089"/>
    <lineage>
        <taxon>Eukaryota</taxon>
        <taxon>Fungi</taxon>
        <taxon>Dikarya</taxon>
        <taxon>Ascomycota</taxon>
        <taxon>Pezizomycotina</taxon>
        <taxon>Dothideomycetes</taxon>
        <taxon>Pleosporomycetidae</taxon>
        <taxon>Pleosporales</taxon>
        <taxon>Pleosporineae</taxon>
        <taxon>Pleosporaceae</taxon>
        <taxon>Bipolaris</taxon>
    </lineage>
</organism>
<name>W6YDK1_COCC2</name>
<feature type="non-terminal residue" evidence="1">
    <location>
        <position position="1"/>
    </location>
</feature>
<protein>
    <submittedName>
        <fullName evidence="1">Uncharacterized protein</fullName>
    </submittedName>
</protein>
<dbReference type="GeneID" id="19152921"/>
<proteinExistence type="predicted"/>
<dbReference type="HOGENOM" id="CLU_2910211_0_0_1"/>
<reference evidence="1 2" key="1">
    <citation type="journal article" date="2013" name="PLoS Genet.">
        <title>Comparative genome structure, secondary metabolite, and effector coding capacity across Cochliobolus pathogens.</title>
        <authorList>
            <person name="Condon B.J."/>
            <person name="Leng Y."/>
            <person name="Wu D."/>
            <person name="Bushley K.E."/>
            <person name="Ohm R.A."/>
            <person name="Otillar R."/>
            <person name="Martin J."/>
            <person name="Schackwitz W."/>
            <person name="Grimwood J."/>
            <person name="MohdZainudin N."/>
            <person name="Xue C."/>
            <person name="Wang R."/>
            <person name="Manning V.A."/>
            <person name="Dhillon B."/>
            <person name="Tu Z.J."/>
            <person name="Steffenson B.J."/>
            <person name="Salamov A."/>
            <person name="Sun H."/>
            <person name="Lowry S."/>
            <person name="LaButti K."/>
            <person name="Han J."/>
            <person name="Copeland A."/>
            <person name="Lindquist E."/>
            <person name="Barry K."/>
            <person name="Schmutz J."/>
            <person name="Baker S.E."/>
            <person name="Ciuffetti L.M."/>
            <person name="Grigoriev I.V."/>
            <person name="Zhong S."/>
            <person name="Turgeon B.G."/>
        </authorList>
    </citation>
    <scope>NUCLEOTIDE SEQUENCE [LARGE SCALE GENOMIC DNA]</scope>
    <source>
        <strain evidence="1 2">26-R-13</strain>
    </source>
</reference>
<sequence>TNQAQHPTKISAGHALLLVHSGPHEFSSIVRRVCHTLASQASRLIGCQLDETTAASRRRQYL</sequence>
<dbReference type="KEGG" id="bze:COCCADRAFT_90147"/>
<dbReference type="EMBL" id="KI964571">
    <property type="protein sequence ID" value="EUC35733.1"/>
    <property type="molecule type" value="Genomic_DNA"/>
</dbReference>
<gene>
    <name evidence="1" type="ORF">COCCADRAFT_90147</name>
</gene>
<dbReference type="AlphaFoldDB" id="W6YDK1"/>
<accession>W6YDK1</accession>
<dbReference type="Proteomes" id="UP000053841">
    <property type="component" value="Unassembled WGS sequence"/>
</dbReference>
<dbReference type="RefSeq" id="XP_007710022.1">
    <property type="nucleotide sequence ID" value="XM_007711832.1"/>
</dbReference>
<evidence type="ECO:0000313" key="1">
    <source>
        <dbReference type="EMBL" id="EUC35733.1"/>
    </source>
</evidence>
<evidence type="ECO:0000313" key="2">
    <source>
        <dbReference type="Proteomes" id="UP000053841"/>
    </source>
</evidence>
<keyword evidence="2" id="KW-1185">Reference proteome</keyword>